<protein>
    <submittedName>
        <fullName evidence="1">Uncharacterized protein</fullName>
    </submittedName>
</protein>
<gene>
    <name evidence="1" type="ORF">S01H4_16889</name>
</gene>
<organism evidence="1">
    <name type="scientific">marine sediment metagenome</name>
    <dbReference type="NCBI Taxonomy" id="412755"/>
    <lineage>
        <taxon>unclassified sequences</taxon>
        <taxon>metagenomes</taxon>
        <taxon>ecological metagenomes</taxon>
    </lineage>
</organism>
<name>X0YNC0_9ZZZZ</name>
<evidence type="ECO:0000313" key="1">
    <source>
        <dbReference type="EMBL" id="GAG57640.1"/>
    </source>
</evidence>
<comment type="caution">
    <text evidence="1">The sequence shown here is derived from an EMBL/GenBank/DDBJ whole genome shotgun (WGS) entry which is preliminary data.</text>
</comment>
<reference evidence="1" key="1">
    <citation type="journal article" date="2014" name="Front. Microbiol.">
        <title>High frequency of phylogenetically diverse reductive dehalogenase-homologous genes in deep subseafloor sedimentary metagenomes.</title>
        <authorList>
            <person name="Kawai M."/>
            <person name="Futagami T."/>
            <person name="Toyoda A."/>
            <person name="Takaki Y."/>
            <person name="Nishi S."/>
            <person name="Hori S."/>
            <person name="Arai W."/>
            <person name="Tsubouchi T."/>
            <person name="Morono Y."/>
            <person name="Uchiyama I."/>
            <person name="Ito T."/>
            <person name="Fujiyama A."/>
            <person name="Inagaki F."/>
            <person name="Takami H."/>
        </authorList>
    </citation>
    <scope>NUCLEOTIDE SEQUENCE</scope>
    <source>
        <strain evidence="1">Expedition CK06-06</strain>
    </source>
</reference>
<dbReference type="EMBL" id="BART01007420">
    <property type="protein sequence ID" value="GAG57640.1"/>
    <property type="molecule type" value="Genomic_DNA"/>
</dbReference>
<dbReference type="AlphaFoldDB" id="X0YNC0"/>
<sequence length="45" mass="5590">MKQEFFSDEKNNELFKIERKIEIVKINLNKIYEQLNKWSDKSQEN</sequence>
<accession>X0YNC0</accession>
<feature type="non-terminal residue" evidence="1">
    <location>
        <position position="45"/>
    </location>
</feature>
<proteinExistence type="predicted"/>